<reference evidence="2" key="1">
    <citation type="journal article" date="2020" name="Stud. Mycol.">
        <title>101 Dothideomycetes genomes: a test case for predicting lifestyles and emergence of pathogens.</title>
        <authorList>
            <person name="Haridas S."/>
            <person name="Albert R."/>
            <person name="Binder M."/>
            <person name="Bloem J."/>
            <person name="Labutti K."/>
            <person name="Salamov A."/>
            <person name="Andreopoulos B."/>
            <person name="Baker S."/>
            <person name="Barry K."/>
            <person name="Bills G."/>
            <person name="Bluhm B."/>
            <person name="Cannon C."/>
            <person name="Castanera R."/>
            <person name="Culley D."/>
            <person name="Daum C."/>
            <person name="Ezra D."/>
            <person name="Gonzalez J."/>
            <person name="Henrissat B."/>
            <person name="Kuo A."/>
            <person name="Liang C."/>
            <person name="Lipzen A."/>
            <person name="Lutzoni F."/>
            <person name="Magnuson J."/>
            <person name="Mondo S."/>
            <person name="Nolan M."/>
            <person name="Ohm R."/>
            <person name="Pangilinan J."/>
            <person name="Park H.-J."/>
            <person name="Ramirez L."/>
            <person name="Alfaro M."/>
            <person name="Sun H."/>
            <person name="Tritt A."/>
            <person name="Yoshinaga Y."/>
            <person name="Zwiers L.-H."/>
            <person name="Turgeon B."/>
            <person name="Goodwin S."/>
            <person name="Spatafora J."/>
            <person name="Crous P."/>
            <person name="Grigoriev I."/>
        </authorList>
    </citation>
    <scope>NUCLEOTIDE SEQUENCE</scope>
    <source>
        <strain evidence="2">CBS 110217</strain>
    </source>
</reference>
<keyword evidence="3" id="KW-1185">Reference proteome</keyword>
<dbReference type="AlphaFoldDB" id="A0A9P4LRM9"/>
<name>A0A9P4LRM9_9PLEO</name>
<evidence type="ECO:0000259" key="1">
    <source>
        <dbReference type="Pfam" id="PF01370"/>
    </source>
</evidence>
<dbReference type="PANTHER" id="PTHR45458:SF1">
    <property type="entry name" value="SHORT CHAIN DEHYDROGENASE"/>
    <property type="match status" value="1"/>
</dbReference>
<evidence type="ECO:0000313" key="3">
    <source>
        <dbReference type="Proteomes" id="UP000799777"/>
    </source>
</evidence>
<dbReference type="InterPro" id="IPR052184">
    <property type="entry name" value="SDR_enzymes"/>
</dbReference>
<proteinExistence type="predicted"/>
<dbReference type="OrthoDB" id="9876299at2759"/>
<dbReference type="InterPro" id="IPR002347">
    <property type="entry name" value="SDR_fam"/>
</dbReference>
<dbReference type="GO" id="GO:0016616">
    <property type="term" value="F:oxidoreductase activity, acting on the CH-OH group of donors, NAD or NADP as acceptor"/>
    <property type="evidence" value="ECO:0007669"/>
    <property type="project" value="TreeGrafter"/>
</dbReference>
<evidence type="ECO:0000313" key="2">
    <source>
        <dbReference type="EMBL" id="KAF2033902.1"/>
    </source>
</evidence>
<dbReference type="InterPro" id="IPR036291">
    <property type="entry name" value="NAD(P)-bd_dom_sf"/>
</dbReference>
<organism evidence="2 3">
    <name type="scientific">Setomelanomma holmii</name>
    <dbReference type="NCBI Taxonomy" id="210430"/>
    <lineage>
        <taxon>Eukaryota</taxon>
        <taxon>Fungi</taxon>
        <taxon>Dikarya</taxon>
        <taxon>Ascomycota</taxon>
        <taxon>Pezizomycotina</taxon>
        <taxon>Dothideomycetes</taxon>
        <taxon>Pleosporomycetidae</taxon>
        <taxon>Pleosporales</taxon>
        <taxon>Pleosporineae</taxon>
        <taxon>Phaeosphaeriaceae</taxon>
        <taxon>Setomelanomma</taxon>
    </lineage>
</organism>
<dbReference type="Pfam" id="PF01370">
    <property type="entry name" value="Epimerase"/>
    <property type="match status" value="1"/>
</dbReference>
<accession>A0A9P4LRM9</accession>
<dbReference type="EMBL" id="ML978164">
    <property type="protein sequence ID" value="KAF2033902.1"/>
    <property type="molecule type" value="Genomic_DNA"/>
</dbReference>
<dbReference type="PANTHER" id="PTHR45458">
    <property type="entry name" value="SHORT-CHAIN DEHYDROGENASE/REDUCTASE SDR"/>
    <property type="match status" value="1"/>
</dbReference>
<dbReference type="Proteomes" id="UP000799777">
    <property type="component" value="Unassembled WGS sequence"/>
</dbReference>
<dbReference type="InterPro" id="IPR001509">
    <property type="entry name" value="Epimerase_deHydtase"/>
</dbReference>
<feature type="domain" description="NAD-dependent epimerase/dehydratase" evidence="1">
    <location>
        <begin position="8"/>
        <end position="157"/>
    </location>
</feature>
<protein>
    <submittedName>
        <fullName evidence="2">NAD(P)-binding protein</fullName>
    </submittedName>
</protein>
<dbReference type="SUPFAM" id="SSF51735">
    <property type="entry name" value="NAD(P)-binding Rossmann-fold domains"/>
    <property type="match status" value="1"/>
</dbReference>
<gene>
    <name evidence="2" type="ORF">EK21DRAFT_97986</name>
</gene>
<dbReference type="PRINTS" id="PR00081">
    <property type="entry name" value="GDHRDH"/>
</dbReference>
<dbReference type="Gene3D" id="3.40.50.720">
    <property type="entry name" value="NAD(P)-binding Rossmann-like Domain"/>
    <property type="match status" value="1"/>
</dbReference>
<comment type="caution">
    <text evidence="2">The sequence shown here is derived from an EMBL/GenBank/DDBJ whole genome shotgun (WGS) entry which is preliminary data.</text>
</comment>
<sequence>MPSAKTFLVTGASRGIGKGLVSIYLSNPNTTVIATVRDPLHPTSQSLLDVPKAAGSNLIVLQIADTASVDAIKSAIASLPTGHGIATLDNRFIDVNAFGTLELLKAVPPLLRSSETPGKFVYISSAGGSLTSMNNVLPLSAYGASKALGKFLIKWLSLENEDVMVAREMGAMGFIGLLEQEIDVMEHVMSVEKSVAMMIVIIDNATKQSVHSKFLGHDAADIPW</sequence>